<evidence type="ECO:0000256" key="3">
    <source>
        <dbReference type="ARBA" id="ARBA00023012"/>
    </source>
</evidence>
<feature type="domain" description="Histidine kinase/HSP90-like ATPase" evidence="5">
    <location>
        <begin position="285"/>
        <end position="369"/>
    </location>
</feature>
<evidence type="ECO:0000313" key="7">
    <source>
        <dbReference type="EMBL" id="SEI46138.1"/>
    </source>
</evidence>
<dbReference type="RefSeq" id="WP_091333646.1">
    <property type="nucleotide sequence ID" value="NZ_FNYC01000001.1"/>
</dbReference>
<feature type="transmembrane region" description="Helical" evidence="4">
    <location>
        <begin position="82"/>
        <end position="110"/>
    </location>
</feature>
<dbReference type="InterPro" id="IPR050482">
    <property type="entry name" value="Sensor_HK_TwoCompSys"/>
</dbReference>
<feature type="transmembrane region" description="Helical" evidence="4">
    <location>
        <begin position="50"/>
        <end position="70"/>
    </location>
</feature>
<keyword evidence="4" id="KW-0472">Membrane</keyword>
<evidence type="ECO:0000259" key="6">
    <source>
        <dbReference type="Pfam" id="PF07730"/>
    </source>
</evidence>
<dbReference type="GO" id="GO:0000155">
    <property type="term" value="F:phosphorelay sensor kinase activity"/>
    <property type="evidence" value="ECO:0007669"/>
    <property type="project" value="InterPro"/>
</dbReference>
<keyword evidence="1" id="KW-0808">Transferase</keyword>
<evidence type="ECO:0000256" key="2">
    <source>
        <dbReference type="ARBA" id="ARBA00022777"/>
    </source>
</evidence>
<evidence type="ECO:0000256" key="1">
    <source>
        <dbReference type="ARBA" id="ARBA00022679"/>
    </source>
</evidence>
<proteinExistence type="predicted"/>
<dbReference type="PANTHER" id="PTHR24421">
    <property type="entry name" value="NITRATE/NITRITE SENSOR PROTEIN NARX-RELATED"/>
    <property type="match status" value="1"/>
</dbReference>
<protein>
    <submittedName>
        <fullName evidence="7">Two-component system, NarL family, sensor histidine kinase DesK</fullName>
    </submittedName>
</protein>
<dbReference type="SUPFAM" id="SSF55874">
    <property type="entry name" value="ATPase domain of HSP90 chaperone/DNA topoisomerase II/histidine kinase"/>
    <property type="match status" value="1"/>
</dbReference>
<feature type="transmembrane region" description="Helical" evidence="4">
    <location>
        <begin position="116"/>
        <end position="134"/>
    </location>
</feature>
<name>A0A1H6QQP1_9GAMM</name>
<keyword evidence="2 7" id="KW-0418">Kinase</keyword>
<dbReference type="InterPro" id="IPR003594">
    <property type="entry name" value="HATPase_dom"/>
</dbReference>
<feature type="transmembrane region" description="Helical" evidence="4">
    <location>
        <begin position="20"/>
        <end position="38"/>
    </location>
</feature>
<dbReference type="PANTHER" id="PTHR24421:SF63">
    <property type="entry name" value="SENSOR HISTIDINE KINASE DESK"/>
    <property type="match status" value="1"/>
</dbReference>
<dbReference type="EMBL" id="FNYC01000001">
    <property type="protein sequence ID" value="SEI46138.1"/>
    <property type="molecule type" value="Genomic_DNA"/>
</dbReference>
<dbReference type="CDD" id="cd16917">
    <property type="entry name" value="HATPase_UhpB-NarQ-NarX-like"/>
    <property type="match status" value="1"/>
</dbReference>
<dbReference type="Pfam" id="PF02518">
    <property type="entry name" value="HATPase_c"/>
    <property type="match status" value="1"/>
</dbReference>
<evidence type="ECO:0000259" key="5">
    <source>
        <dbReference type="Pfam" id="PF02518"/>
    </source>
</evidence>
<feature type="domain" description="Signal transduction histidine kinase subgroup 3 dimerisation and phosphoacceptor" evidence="6">
    <location>
        <begin position="184"/>
        <end position="250"/>
    </location>
</feature>
<keyword evidence="8" id="KW-1185">Reference proteome</keyword>
<dbReference type="Gene3D" id="1.20.5.1930">
    <property type="match status" value="1"/>
</dbReference>
<dbReference type="InterPro" id="IPR036890">
    <property type="entry name" value="HATPase_C_sf"/>
</dbReference>
<dbReference type="GO" id="GO:0046983">
    <property type="term" value="F:protein dimerization activity"/>
    <property type="evidence" value="ECO:0007669"/>
    <property type="project" value="InterPro"/>
</dbReference>
<evidence type="ECO:0000256" key="4">
    <source>
        <dbReference type="SAM" id="Phobius"/>
    </source>
</evidence>
<gene>
    <name evidence="7" type="ORF">SAMN04487997_0788</name>
</gene>
<keyword evidence="4" id="KW-1133">Transmembrane helix</keyword>
<sequence length="396" mass="42289">MMRWFTPRPDSLLGQLRSPLYVRWQAGLSLYAIVGLFQGPLATGHFNWQWMGPTLLAVPVYLYLYARVYLGPLRQLEWHAAGIAVLGTALWCVNTAGFILPMMAGILLAYSPSWRHWLSGVAAITLLALAKVWLLGGELSLAAGVGLAGLFGGFSNVLYMHSARRDAELRLSQGEVRRLATLAERERIGRDLHDLLGHTLSLVALKSELAKRLALDEPARAQREMEEVERVARHALTEVRAAVTGMRRSDLAAELVSARLMLEASGVALEGAVPEGMALPEHIEAPLALVMREAITNIHRHARATRASVALSIGGKGIDMQIGDNGRGGLAAHGNGVSGMRERVRALGGTLSIDSPPRRGTVLSIHVPPPARASAVAPLPAVAAGPAHLPAAGSAA</sequence>
<accession>A0A1H6QQP1</accession>
<organism evidence="7 8">
    <name type="scientific">Frateuria terrea</name>
    <dbReference type="NCBI Taxonomy" id="529704"/>
    <lineage>
        <taxon>Bacteria</taxon>
        <taxon>Pseudomonadati</taxon>
        <taxon>Pseudomonadota</taxon>
        <taxon>Gammaproteobacteria</taxon>
        <taxon>Lysobacterales</taxon>
        <taxon>Rhodanobacteraceae</taxon>
        <taxon>Frateuria</taxon>
    </lineage>
</organism>
<keyword evidence="3" id="KW-0902">Two-component regulatory system</keyword>
<reference evidence="7 8" key="1">
    <citation type="submission" date="2016-10" db="EMBL/GenBank/DDBJ databases">
        <authorList>
            <person name="de Groot N.N."/>
        </authorList>
    </citation>
    <scope>NUCLEOTIDE SEQUENCE [LARGE SCALE GENOMIC DNA]</scope>
    <source>
        <strain evidence="7 8">DSM 26515</strain>
    </source>
</reference>
<evidence type="ECO:0000313" key="8">
    <source>
        <dbReference type="Proteomes" id="UP000199420"/>
    </source>
</evidence>
<dbReference type="Pfam" id="PF07730">
    <property type="entry name" value="HisKA_3"/>
    <property type="match status" value="1"/>
</dbReference>
<dbReference type="AlphaFoldDB" id="A0A1H6QQP1"/>
<dbReference type="InterPro" id="IPR011712">
    <property type="entry name" value="Sig_transdc_His_kin_sub3_dim/P"/>
</dbReference>
<dbReference type="GO" id="GO:0016020">
    <property type="term" value="C:membrane"/>
    <property type="evidence" value="ECO:0007669"/>
    <property type="project" value="InterPro"/>
</dbReference>
<dbReference type="Proteomes" id="UP000199420">
    <property type="component" value="Unassembled WGS sequence"/>
</dbReference>
<dbReference type="Gene3D" id="3.30.565.10">
    <property type="entry name" value="Histidine kinase-like ATPase, C-terminal domain"/>
    <property type="match status" value="1"/>
</dbReference>
<dbReference type="OrthoDB" id="9797605at2"/>
<dbReference type="STRING" id="529704.SAMN02927913_0703"/>
<keyword evidence="4" id="KW-0812">Transmembrane</keyword>
<feature type="transmembrane region" description="Helical" evidence="4">
    <location>
        <begin position="141"/>
        <end position="160"/>
    </location>
</feature>